<evidence type="ECO:0000313" key="2">
    <source>
        <dbReference type="EMBL" id="VEP14839.1"/>
    </source>
</evidence>
<dbReference type="AlphaFoldDB" id="A0A563VTY8"/>
<keyword evidence="1" id="KW-0732">Signal</keyword>
<reference evidence="2 3" key="1">
    <citation type="submission" date="2019-01" db="EMBL/GenBank/DDBJ databases">
        <authorList>
            <person name="Brito A."/>
        </authorList>
    </citation>
    <scope>NUCLEOTIDE SEQUENCE [LARGE SCALE GENOMIC DNA]</scope>
    <source>
        <strain evidence="2">1</strain>
    </source>
</reference>
<proteinExistence type="predicted"/>
<protein>
    <recommendedName>
        <fullName evidence="4">DUF4864 domain-containing protein</fullName>
    </recommendedName>
</protein>
<evidence type="ECO:0008006" key="4">
    <source>
        <dbReference type="Google" id="ProtNLM"/>
    </source>
</evidence>
<feature type="chain" id="PRO_5021724056" description="DUF4864 domain-containing protein" evidence="1">
    <location>
        <begin position="25"/>
        <end position="155"/>
    </location>
</feature>
<evidence type="ECO:0000256" key="1">
    <source>
        <dbReference type="SAM" id="SignalP"/>
    </source>
</evidence>
<dbReference type="Proteomes" id="UP000320055">
    <property type="component" value="Unassembled WGS sequence"/>
</dbReference>
<name>A0A563VTY8_9CYAN</name>
<accession>A0A563VTY8</accession>
<feature type="signal peptide" evidence="1">
    <location>
        <begin position="1"/>
        <end position="24"/>
    </location>
</feature>
<sequence>MNTKFLHLLIFGIFSVIPISKANAQSPTQLPVESYRIDDVREFNSQLISELSGADVDTWQAKPLFLAMKYLNGASFGRFGQITRKIPQENTSEYPDTMIVTVIQDGYKNDSVRGEWVQLTFKRNREGIWLIQESKRAFLCWRGENTKAFQQEFCP</sequence>
<keyword evidence="3" id="KW-1185">Reference proteome</keyword>
<evidence type="ECO:0000313" key="3">
    <source>
        <dbReference type="Proteomes" id="UP000320055"/>
    </source>
</evidence>
<dbReference type="OrthoDB" id="6710064at2"/>
<dbReference type="RefSeq" id="WP_144873647.1">
    <property type="nucleotide sequence ID" value="NZ_LR214032.1"/>
</dbReference>
<dbReference type="EMBL" id="CAACVJ010000213">
    <property type="protein sequence ID" value="VEP14839.1"/>
    <property type="molecule type" value="Genomic_DNA"/>
</dbReference>
<organism evidence="2 3">
    <name type="scientific">Hyella patelloides LEGE 07179</name>
    <dbReference type="NCBI Taxonomy" id="945734"/>
    <lineage>
        <taxon>Bacteria</taxon>
        <taxon>Bacillati</taxon>
        <taxon>Cyanobacteriota</taxon>
        <taxon>Cyanophyceae</taxon>
        <taxon>Pleurocapsales</taxon>
        <taxon>Hyellaceae</taxon>
        <taxon>Hyella</taxon>
    </lineage>
</organism>
<gene>
    <name evidence="2" type="ORF">H1P_2900006</name>
</gene>